<feature type="region of interest" description="Disordered" evidence="1">
    <location>
        <begin position="137"/>
        <end position="188"/>
    </location>
</feature>
<feature type="compositionally biased region" description="Basic and acidic residues" evidence="1">
    <location>
        <begin position="168"/>
        <end position="183"/>
    </location>
</feature>
<dbReference type="AlphaFoldDB" id="A0A1D2NKR9"/>
<feature type="chain" id="PRO_5008905689" evidence="2">
    <location>
        <begin position="24"/>
        <end position="566"/>
    </location>
</feature>
<evidence type="ECO:0000313" key="4">
    <source>
        <dbReference type="Proteomes" id="UP000094527"/>
    </source>
</evidence>
<name>A0A1D2NKR9_ORCCI</name>
<dbReference type="Proteomes" id="UP000094527">
    <property type="component" value="Unassembled WGS sequence"/>
</dbReference>
<feature type="compositionally biased region" description="Polar residues" evidence="1">
    <location>
        <begin position="140"/>
        <end position="159"/>
    </location>
</feature>
<feature type="compositionally biased region" description="Basic and acidic residues" evidence="1">
    <location>
        <begin position="441"/>
        <end position="457"/>
    </location>
</feature>
<evidence type="ECO:0000256" key="1">
    <source>
        <dbReference type="SAM" id="MobiDB-lite"/>
    </source>
</evidence>
<keyword evidence="4" id="KW-1185">Reference proteome</keyword>
<feature type="region of interest" description="Disordered" evidence="1">
    <location>
        <begin position="424"/>
        <end position="457"/>
    </location>
</feature>
<gene>
    <name evidence="3" type="ORF">Ocin01_00807</name>
</gene>
<sequence length="566" mass="63673">MTLDWRCQVMVCALVSLLTFVTTAPVREEPIDMNSATDPKNAEISLPLFNNLDNNSPAIIAAQHLVPIAHEEKEDVQPPKPKEDEYDYEIPSGYLPDISNDQLKAMGMVMLEGVNKADLRSIQNIIAKRILEESVAKNDNAGQPSTPSTLELSSNQNISEEPITEAGPNKEDIPITEERKEEQINDQTSLETGVEIGNPDCKYPGCLEHLSLAYMTDLASQDPVWFRGEEVENENDFNDEALAFNVQPQPAQPEKNIKATDEYDSEPFQNAKFNAYDYPQYPESKVSGYIQKWLPHGDRISDRVAPFMESQKPSPPAASPPQFIPRKDFSSQYQPDLYDQIPVISTGFGHSDQSAQSKTSQKRSDSVNIPFIRPYNDRSSNMVYSPKLAETDMNESPYHQSIKAEFAGTPPFPAQPPPIPTAVKSNIKHPNIGTWLNPRRPLSDRESNPSRTVDNDYKYDFNPTANVSFIYPRAPAMRSAFKSNSAIQNLAKNFDYDNPTDMERSNFDKNNAEQKVPFDALPGLAIDGDADEDYKNTIAKIDEDGITLYNNQKDENRRNEALHFRE</sequence>
<feature type="region of interest" description="Disordered" evidence="1">
    <location>
        <begin position="343"/>
        <end position="372"/>
    </location>
</feature>
<feature type="signal peptide" evidence="2">
    <location>
        <begin position="1"/>
        <end position="23"/>
    </location>
</feature>
<feature type="compositionally biased region" description="Pro residues" evidence="1">
    <location>
        <begin position="313"/>
        <end position="323"/>
    </location>
</feature>
<evidence type="ECO:0000313" key="3">
    <source>
        <dbReference type="EMBL" id="ODN05873.1"/>
    </source>
</evidence>
<proteinExistence type="predicted"/>
<organism evidence="3 4">
    <name type="scientific">Orchesella cincta</name>
    <name type="common">Springtail</name>
    <name type="synonym">Podura cincta</name>
    <dbReference type="NCBI Taxonomy" id="48709"/>
    <lineage>
        <taxon>Eukaryota</taxon>
        <taxon>Metazoa</taxon>
        <taxon>Ecdysozoa</taxon>
        <taxon>Arthropoda</taxon>
        <taxon>Hexapoda</taxon>
        <taxon>Collembola</taxon>
        <taxon>Entomobryomorpha</taxon>
        <taxon>Entomobryoidea</taxon>
        <taxon>Orchesellidae</taxon>
        <taxon>Orchesellinae</taxon>
        <taxon>Orchesella</taxon>
    </lineage>
</organism>
<accession>A0A1D2NKR9</accession>
<comment type="caution">
    <text evidence="3">The sequence shown here is derived from an EMBL/GenBank/DDBJ whole genome shotgun (WGS) entry which is preliminary data.</text>
</comment>
<protein>
    <submittedName>
        <fullName evidence="3">Uncharacterized protein</fullName>
    </submittedName>
</protein>
<evidence type="ECO:0000256" key="2">
    <source>
        <dbReference type="SAM" id="SignalP"/>
    </source>
</evidence>
<reference evidence="3 4" key="1">
    <citation type="journal article" date="2016" name="Genome Biol. Evol.">
        <title>Gene Family Evolution Reflects Adaptation to Soil Environmental Stressors in the Genome of the Collembolan Orchesella cincta.</title>
        <authorList>
            <person name="Faddeeva-Vakhrusheva A."/>
            <person name="Derks M.F."/>
            <person name="Anvar S.Y."/>
            <person name="Agamennone V."/>
            <person name="Suring W."/>
            <person name="Smit S."/>
            <person name="van Straalen N.M."/>
            <person name="Roelofs D."/>
        </authorList>
    </citation>
    <scope>NUCLEOTIDE SEQUENCE [LARGE SCALE GENOMIC DNA]</scope>
    <source>
        <tissue evidence="3">Mixed pool</tissue>
    </source>
</reference>
<dbReference type="EMBL" id="LJIJ01000014">
    <property type="protein sequence ID" value="ODN05873.1"/>
    <property type="molecule type" value="Genomic_DNA"/>
</dbReference>
<keyword evidence="2" id="KW-0732">Signal</keyword>
<feature type="region of interest" description="Disordered" evidence="1">
    <location>
        <begin position="308"/>
        <end position="329"/>
    </location>
</feature>